<evidence type="ECO:0000256" key="2">
    <source>
        <dbReference type="PROSITE-ProRule" id="PRU00169"/>
    </source>
</evidence>
<dbReference type="SUPFAM" id="SSF52172">
    <property type="entry name" value="CheY-like"/>
    <property type="match status" value="1"/>
</dbReference>
<dbReference type="PRINTS" id="PR00038">
    <property type="entry name" value="HTHLUXR"/>
</dbReference>
<dbReference type="PANTHER" id="PTHR45566:SF2">
    <property type="entry name" value="NARL SUBFAMILY"/>
    <property type="match status" value="1"/>
</dbReference>
<dbReference type="Proteomes" id="UP000333828">
    <property type="component" value="Unassembled WGS sequence"/>
</dbReference>
<dbReference type="SUPFAM" id="SSF46894">
    <property type="entry name" value="C-terminal effector domain of the bipartite response regulators"/>
    <property type="match status" value="1"/>
</dbReference>
<keyword evidence="6" id="KW-1185">Reference proteome</keyword>
<feature type="domain" description="Response regulatory" evidence="4">
    <location>
        <begin position="1"/>
        <end position="41"/>
    </location>
</feature>
<dbReference type="PROSITE" id="PS50043">
    <property type="entry name" value="HTH_LUXR_2"/>
    <property type="match status" value="1"/>
</dbReference>
<dbReference type="AlphaFoldDB" id="A0A5E4YJ39"/>
<dbReference type="InterPro" id="IPR001789">
    <property type="entry name" value="Sig_transdc_resp-reg_receiver"/>
</dbReference>
<gene>
    <name evidence="5" type="ORF">PIN31115_04523</name>
</gene>
<dbReference type="GO" id="GO:0003677">
    <property type="term" value="F:DNA binding"/>
    <property type="evidence" value="ECO:0007669"/>
    <property type="project" value="UniProtKB-KW"/>
</dbReference>
<dbReference type="Gene3D" id="3.40.50.2300">
    <property type="match status" value="1"/>
</dbReference>
<dbReference type="Pfam" id="PF00196">
    <property type="entry name" value="GerE"/>
    <property type="match status" value="1"/>
</dbReference>
<name>A0A5E4YJ39_9BURK</name>
<dbReference type="InterPro" id="IPR000792">
    <property type="entry name" value="Tscrpt_reg_LuxR_C"/>
</dbReference>
<dbReference type="InterPro" id="IPR051015">
    <property type="entry name" value="EvgA-like"/>
</dbReference>
<organism evidence="5 6">
    <name type="scientific">Pandoraea iniqua</name>
    <dbReference type="NCBI Taxonomy" id="2508288"/>
    <lineage>
        <taxon>Bacteria</taxon>
        <taxon>Pseudomonadati</taxon>
        <taxon>Pseudomonadota</taxon>
        <taxon>Betaproteobacteria</taxon>
        <taxon>Burkholderiales</taxon>
        <taxon>Burkholderiaceae</taxon>
        <taxon>Pandoraea</taxon>
    </lineage>
</organism>
<protein>
    <submittedName>
        <fullName evidence="5">LuxR family transcriptional regulator</fullName>
    </submittedName>
</protein>
<dbReference type="PANTHER" id="PTHR45566">
    <property type="entry name" value="HTH-TYPE TRANSCRIPTIONAL REGULATOR YHJB-RELATED"/>
    <property type="match status" value="1"/>
</dbReference>
<comment type="caution">
    <text evidence="2">Lacks conserved residue(s) required for the propagation of feature annotation.</text>
</comment>
<evidence type="ECO:0000259" key="4">
    <source>
        <dbReference type="PROSITE" id="PS50110"/>
    </source>
</evidence>
<sequence>MVLSASDDPGDPQAALAAGAGAFVHKSFNLSILMQCISRLAAGERGLLYTNESGILPDSQTEAGDPNGVSKLTPRQLEVLILIGQGLRNGEIALRLSMTEKTVKAHVSAILRTLAVPNRTCAAMMARRAGLLGRHSAGWGPR</sequence>
<evidence type="ECO:0000313" key="5">
    <source>
        <dbReference type="EMBL" id="VVE48450.1"/>
    </source>
</evidence>
<dbReference type="InterPro" id="IPR016032">
    <property type="entry name" value="Sig_transdc_resp-reg_C-effctor"/>
</dbReference>
<accession>A0A5E4YJ39</accession>
<dbReference type="EMBL" id="CABPSI010000005">
    <property type="protein sequence ID" value="VVE48450.1"/>
    <property type="molecule type" value="Genomic_DNA"/>
</dbReference>
<keyword evidence="1" id="KW-0238">DNA-binding</keyword>
<dbReference type="PROSITE" id="PS50110">
    <property type="entry name" value="RESPONSE_REGULATORY"/>
    <property type="match status" value="1"/>
</dbReference>
<dbReference type="SMART" id="SM00421">
    <property type="entry name" value="HTH_LUXR"/>
    <property type="match status" value="1"/>
</dbReference>
<reference evidence="5 6" key="1">
    <citation type="submission" date="2019-08" db="EMBL/GenBank/DDBJ databases">
        <authorList>
            <person name="Peeters C."/>
        </authorList>
    </citation>
    <scope>NUCLEOTIDE SEQUENCE [LARGE SCALE GENOMIC DNA]</scope>
    <source>
        <strain evidence="5 6">LMG 31115</strain>
    </source>
</reference>
<proteinExistence type="predicted"/>
<dbReference type="InterPro" id="IPR011006">
    <property type="entry name" value="CheY-like_superfamily"/>
</dbReference>
<dbReference type="GO" id="GO:0006355">
    <property type="term" value="P:regulation of DNA-templated transcription"/>
    <property type="evidence" value="ECO:0007669"/>
    <property type="project" value="InterPro"/>
</dbReference>
<feature type="domain" description="HTH luxR-type" evidence="3">
    <location>
        <begin position="65"/>
        <end position="130"/>
    </location>
</feature>
<dbReference type="CDD" id="cd06170">
    <property type="entry name" value="LuxR_C_like"/>
    <property type="match status" value="1"/>
</dbReference>
<evidence type="ECO:0000256" key="1">
    <source>
        <dbReference type="ARBA" id="ARBA00023125"/>
    </source>
</evidence>
<evidence type="ECO:0000259" key="3">
    <source>
        <dbReference type="PROSITE" id="PS50043"/>
    </source>
</evidence>
<evidence type="ECO:0000313" key="6">
    <source>
        <dbReference type="Proteomes" id="UP000333828"/>
    </source>
</evidence>
<dbReference type="GO" id="GO:0000160">
    <property type="term" value="P:phosphorelay signal transduction system"/>
    <property type="evidence" value="ECO:0007669"/>
    <property type="project" value="InterPro"/>
</dbReference>